<comment type="caution">
    <text evidence="5">The sequence shown here is derived from an EMBL/GenBank/DDBJ whole genome shotgun (WGS) entry which is preliminary data.</text>
</comment>
<feature type="binding site" evidence="3">
    <location>
        <position position="123"/>
    </location>
    <ligand>
        <name>substrate</name>
    </ligand>
</feature>
<dbReference type="PANTHER" id="PTHR10907:SF47">
    <property type="entry name" value="REGUCALCIN"/>
    <property type="match status" value="1"/>
</dbReference>
<dbReference type="InterPro" id="IPR013658">
    <property type="entry name" value="SGL"/>
</dbReference>
<evidence type="ECO:0000313" key="5">
    <source>
        <dbReference type="EMBL" id="NYE83405.1"/>
    </source>
</evidence>
<dbReference type="AlphaFoldDB" id="A0A7Y9IUN4"/>
<dbReference type="RefSeq" id="WP_179587033.1">
    <property type="nucleotide sequence ID" value="NZ_JACBYR010000001.1"/>
</dbReference>
<feature type="binding site" evidence="3">
    <location>
        <position position="153"/>
    </location>
    <ligand>
        <name>a divalent metal cation</name>
        <dbReference type="ChEBI" id="CHEBI:60240"/>
    </ligand>
</feature>
<organism evidence="5 6">
    <name type="scientific">Pigmentiphaga litoralis</name>
    <dbReference type="NCBI Taxonomy" id="516702"/>
    <lineage>
        <taxon>Bacteria</taxon>
        <taxon>Pseudomonadati</taxon>
        <taxon>Pseudomonadota</taxon>
        <taxon>Betaproteobacteria</taxon>
        <taxon>Burkholderiales</taxon>
        <taxon>Alcaligenaceae</taxon>
        <taxon>Pigmentiphaga</taxon>
    </lineage>
</organism>
<dbReference type="EMBL" id="JACBYR010000001">
    <property type="protein sequence ID" value="NYE83405.1"/>
    <property type="molecule type" value="Genomic_DNA"/>
</dbReference>
<evidence type="ECO:0000256" key="3">
    <source>
        <dbReference type="PIRSR" id="PIRSR605511-2"/>
    </source>
</evidence>
<feature type="active site" description="Proton donor/acceptor" evidence="2">
    <location>
        <position position="205"/>
    </location>
</feature>
<feature type="domain" description="SMP-30/Gluconolactonase/LRE-like region" evidence="4">
    <location>
        <begin position="14"/>
        <end position="264"/>
    </location>
</feature>
<feature type="binding site" evidence="3">
    <location>
        <position position="205"/>
    </location>
    <ligand>
        <name>a divalent metal cation</name>
        <dbReference type="ChEBI" id="CHEBI:60240"/>
    </ligand>
</feature>
<comment type="similarity">
    <text evidence="1">Belongs to the SMP-30/CGR1 family.</text>
</comment>
<gene>
    <name evidence="5" type="ORF">FHW18_002676</name>
</gene>
<evidence type="ECO:0000256" key="1">
    <source>
        <dbReference type="ARBA" id="ARBA00008853"/>
    </source>
</evidence>
<feature type="binding site" evidence="3">
    <location>
        <position position="15"/>
    </location>
    <ligand>
        <name>a divalent metal cation</name>
        <dbReference type="ChEBI" id="CHEBI:60240"/>
    </ligand>
</feature>
<sequence>MTFERVGTLHNATGECPVWHPGEQALYWTDIPSRCLWRWDAASGQTRSWTLPEMAGCIAATGDDAWLLAAQTGLFAAPHLAPDADAATLHRVADVNHAAPGMRFNDGRTDRQGRFWCSTMVMDADARSNAGKLYRYDLDGLSTPVLDDLMIPNGLAFSPDGHRMYLSDSHPDRGAVWVFDYDSDDGVPSNRRLFTDLHPRTGRPDGAAVDCDGAYWTCANGEGVLLRFTPDGVLDRTIDLPMREPTMCAFGGSDMRTLFVTSARPQDGDMTKDPLGGAVIALQVGARGLADTPFPGIGSARHA</sequence>
<feature type="binding site" evidence="3">
    <location>
        <position position="103"/>
    </location>
    <ligand>
        <name>substrate</name>
    </ligand>
</feature>
<dbReference type="Pfam" id="PF08450">
    <property type="entry name" value="SGL"/>
    <property type="match status" value="1"/>
</dbReference>
<comment type="cofactor">
    <cofactor evidence="3">
        <name>Zn(2+)</name>
        <dbReference type="ChEBI" id="CHEBI:29105"/>
    </cofactor>
    <text evidence="3">Binds 1 divalent metal cation per subunit.</text>
</comment>
<evidence type="ECO:0000313" key="6">
    <source>
        <dbReference type="Proteomes" id="UP000542125"/>
    </source>
</evidence>
<keyword evidence="3" id="KW-0479">Metal-binding</keyword>
<evidence type="ECO:0000256" key="2">
    <source>
        <dbReference type="PIRSR" id="PIRSR605511-1"/>
    </source>
</evidence>
<dbReference type="GO" id="GO:0019853">
    <property type="term" value="P:L-ascorbic acid biosynthetic process"/>
    <property type="evidence" value="ECO:0007669"/>
    <property type="project" value="TreeGrafter"/>
</dbReference>
<accession>A0A7Y9IUN4</accession>
<dbReference type="PRINTS" id="PR01790">
    <property type="entry name" value="SMP30FAMILY"/>
</dbReference>
<dbReference type="Gene3D" id="2.120.10.30">
    <property type="entry name" value="TolB, C-terminal domain"/>
    <property type="match status" value="1"/>
</dbReference>
<protein>
    <submittedName>
        <fullName evidence="5">Sugar lactone lactonase YvrE</fullName>
    </submittedName>
</protein>
<feature type="binding site" evidence="3">
    <location>
        <position position="105"/>
    </location>
    <ligand>
        <name>substrate</name>
    </ligand>
</feature>
<dbReference type="GO" id="GO:0005509">
    <property type="term" value="F:calcium ion binding"/>
    <property type="evidence" value="ECO:0007669"/>
    <property type="project" value="TreeGrafter"/>
</dbReference>
<dbReference type="GO" id="GO:0004341">
    <property type="term" value="F:gluconolactonase activity"/>
    <property type="evidence" value="ECO:0007669"/>
    <property type="project" value="TreeGrafter"/>
</dbReference>
<dbReference type="InterPro" id="IPR011042">
    <property type="entry name" value="6-blade_b-propeller_TolB-like"/>
</dbReference>
<keyword evidence="3" id="KW-0862">Zinc</keyword>
<keyword evidence="6" id="KW-1185">Reference proteome</keyword>
<proteinExistence type="inferred from homology"/>
<dbReference type="PANTHER" id="PTHR10907">
    <property type="entry name" value="REGUCALCIN"/>
    <property type="match status" value="1"/>
</dbReference>
<dbReference type="Proteomes" id="UP000542125">
    <property type="component" value="Unassembled WGS sequence"/>
</dbReference>
<dbReference type="InterPro" id="IPR005511">
    <property type="entry name" value="SMP-30"/>
</dbReference>
<dbReference type="SUPFAM" id="SSF63829">
    <property type="entry name" value="Calcium-dependent phosphotriesterase"/>
    <property type="match status" value="1"/>
</dbReference>
<evidence type="ECO:0000259" key="4">
    <source>
        <dbReference type="Pfam" id="PF08450"/>
    </source>
</evidence>
<name>A0A7Y9IUN4_9BURK</name>
<reference evidence="5 6" key="1">
    <citation type="submission" date="2020-07" db="EMBL/GenBank/DDBJ databases">
        <title>Genomic Encyclopedia of Type Strains, Phase IV (KMG-V): Genome sequencing to study the core and pangenomes of soil and plant-associated prokaryotes.</title>
        <authorList>
            <person name="Whitman W."/>
        </authorList>
    </citation>
    <scope>NUCLEOTIDE SEQUENCE [LARGE SCALE GENOMIC DNA]</scope>
    <source>
        <strain evidence="5 6">SAS40</strain>
    </source>
</reference>